<dbReference type="InterPro" id="IPR005064">
    <property type="entry name" value="BUG"/>
</dbReference>
<keyword evidence="4" id="KW-1185">Reference proteome</keyword>
<organism evidence="3 4">
    <name type="scientific">Bordetella genomosp. 13</name>
    <dbReference type="NCBI Taxonomy" id="463040"/>
    <lineage>
        <taxon>Bacteria</taxon>
        <taxon>Pseudomonadati</taxon>
        <taxon>Pseudomonadota</taxon>
        <taxon>Betaproteobacteria</taxon>
        <taxon>Burkholderiales</taxon>
        <taxon>Alcaligenaceae</taxon>
        <taxon>Bordetella</taxon>
    </lineage>
</organism>
<proteinExistence type="inferred from homology"/>
<dbReference type="CDD" id="cd07012">
    <property type="entry name" value="PBP2_Bug_TTT"/>
    <property type="match status" value="1"/>
</dbReference>
<dbReference type="OrthoDB" id="5171643at2"/>
<feature type="signal peptide" evidence="2">
    <location>
        <begin position="1"/>
        <end position="30"/>
    </location>
</feature>
<dbReference type="AlphaFoldDB" id="A0A1W6Z6H2"/>
<reference evidence="3 4" key="1">
    <citation type="submission" date="2017-05" db="EMBL/GenBank/DDBJ databases">
        <title>Complete and WGS of Bordetella genogroups.</title>
        <authorList>
            <person name="Spilker T."/>
            <person name="LiPuma J."/>
        </authorList>
    </citation>
    <scope>NUCLEOTIDE SEQUENCE [LARGE SCALE GENOMIC DNA]</scope>
    <source>
        <strain evidence="3 4">AU7206</strain>
    </source>
</reference>
<protein>
    <recommendedName>
        <fullName evidence="5">ABC transporter substrate-binding protein</fullName>
    </recommendedName>
</protein>
<gene>
    <name evidence="3" type="ORF">CAL15_00445</name>
</gene>
<sequence>MFATSITKQGRTLLAALGAGMLMHAMPAAADNYPSRAVTLVSPYLAGGAADTVARAIAAAAARQLGQPVVVESKPGAEGLIGSTDVMRAAPDGYRVLWGGAGSMMIVPALRNKAPFDPVTAFTPIAGTVDFSFYLYTPKDFPADNIAEFMDVVKKNPAKYNYGTGNNQGRLTFAYMNKQYGLEMQHVAYRGETAVINDLLPGRMQAFFGTTAAIPYVKTGELKALVTTLPKRSPLLPDVPTMKESGLTEVPFSPGGGWLAIYGPAGMKPEIVKRLNEAFRAAFTDADVQKAMHTAGVSYNPMSSEQLAEFTRSQRDLYIRAVDELGIPKAD</sequence>
<evidence type="ECO:0000313" key="4">
    <source>
        <dbReference type="Proteomes" id="UP000194161"/>
    </source>
</evidence>
<keyword evidence="2" id="KW-0732">Signal</keyword>
<dbReference type="PANTHER" id="PTHR42928">
    <property type="entry name" value="TRICARBOXYLATE-BINDING PROTEIN"/>
    <property type="match status" value="1"/>
</dbReference>
<evidence type="ECO:0000313" key="3">
    <source>
        <dbReference type="EMBL" id="ARP92978.1"/>
    </source>
</evidence>
<dbReference type="PIRSF" id="PIRSF017082">
    <property type="entry name" value="YflP"/>
    <property type="match status" value="1"/>
</dbReference>
<dbReference type="EMBL" id="CP021111">
    <property type="protein sequence ID" value="ARP92978.1"/>
    <property type="molecule type" value="Genomic_DNA"/>
</dbReference>
<dbReference type="Proteomes" id="UP000194161">
    <property type="component" value="Chromosome"/>
</dbReference>
<dbReference type="KEGG" id="bgm:CAL15_00445"/>
<dbReference type="InterPro" id="IPR042100">
    <property type="entry name" value="Bug_dom1"/>
</dbReference>
<dbReference type="Pfam" id="PF03401">
    <property type="entry name" value="TctC"/>
    <property type="match status" value="1"/>
</dbReference>
<feature type="chain" id="PRO_5012122554" description="ABC transporter substrate-binding protein" evidence="2">
    <location>
        <begin position="31"/>
        <end position="331"/>
    </location>
</feature>
<dbReference type="SUPFAM" id="SSF53850">
    <property type="entry name" value="Periplasmic binding protein-like II"/>
    <property type="match status" value="1"/>
</dbReference>
<dbReference type="Gene3D" id="3.40.190.10">
    <property type="entry name" value="Periplasmic binding protein-like II"/>
    <property type="match status" value="1"/>
</dbReference>
<dbReference type="STRING" id="463040.CAL15_00445"/>
<dbReference type="PANTHER" id="PTHR42928:SF5">
    <property type="entry name" value="BLR1237 PROTEIN"/>
    <property type="match status" value="1"/>
</dbReference>
<dbReference type="Gene3D" id="3.40.190.150">
    <property type="entry name" value="Bordetella uptake gene, domain 1"/>
    <property type="match status" value="1"/>
</dbReference>
<dbReference type="RefSeq" id="WP_086076817.1">
    <property type="nucleotide sequence ID" value="NZ_CP021111.1"/>
</dbReference>
<evidence type="ECO:0000256" key="2">
    <source>
        <dbReference type="SAM" id="SignalP"/>
    </source>
</evidence>
<accession>A0A1W6Z6H2</accession>
<evidence type="ECO:0000256" key="1">
    <source>
        <dbReference type="ARBA" id="ARBA00006987"/>
    </source>
</evidence>
<evidence type="ECO:0008006" key="5">
    <source>
        <dbReference type="Google" id="ProtNLM"/>
    </source>
</evidence>
<name>A0A1W6Z6H2_9BORD</name>
<comment type="similarity">
    <text evidence="1">Belongs to the UPF0065 (bug) family.</text>
</comment>